<dbReference type="SUPFAM" id="SSF57903">
    <property type="entry name" value="FYVE/PHD zinc finger"/>
    <property type="match status" value="1"/>
</dbReference>
<dbReference type="CDD" id="cd15517">
    <property type="entry name" value="PHD_TCF19_like"/>
    <property type="match status" value="1"/>
</dbReference>
<reference evidence="2" key="2">
    <citation type="submission" date="2022-10" db="EMBL/GenBank/DDBJ databases">
        <authorList>
            <consortium name="ENA_rothamsted_submissions"/>
            <consortium name="culmorum"/>
            <person name="King R."/>
        </authorList>
    </citation>
    <scope>NUCLEOTIDE SEQUENCE</scope>
</reference>
<organism evidence="2 3">
    <name type="scientific">Diatraea saccharalis</name>
    <name type="common">sugarcane borer</name>
    <dbReference type="NCBI Taxonomy" id="40085"/>
    <lineage>
        <taxon>Eukaryota</taxon>
        <taxon>Metazoa</taxon>
        <taxon>Ecdysozoa</taxon>
        <taxon>Arthropoda</taxon>
        <taxon>Hexapoda</taxon>
        <taxon>Insecta</taxon>
        <taxon>Pterygota</taxon>
        <taxon>Neoptera</taxon>
        <taxon>Endopterygota</taxon>
        <taxon>Lepidoptera</taxon>
        <taxon>Glossata</taxon>
        <taxon>Ditrysia</taxon>
        <taxon>Pyraloidea</taxon>
        <taxon>Crambidae</taxon>
        <taxon>Crambinae</taxon>
        <taxon>Diatraea</taxon>
    </lineage>
</organism>
<dbReference type="Proteomes" id="UP001153714">
    <property type="component" value="Chromosome 6"/>
</dbReference>
<dbReference type="InterPro" id="IPR011011">
    <property type="entry name" value="Znf_FYVE_PHD"/>
</dbReference>
<gene>
    <name evidence="2" type="ORF">DIATSA_LOCUS11445</name>
</gene>
<feature type="region of interest" description="Disordered" evidence="1">
    <location>
        <begin position="176"/>
        <end position="210"/>
    </location>
</feature>
<dbReference type="AlphaFoldDB" id="A0A9N9RCU0"/>
<evidence type="ECO:0000256" key="1">
    <source>
        <dbReference type="SAM" id="MobiDB-lite"/>
    </source>
</evidence>
<keyword evidence="3" id="KW-1185">Reference proteome</keyword>
<protein>
    <submittedName>
        <fullName evidence="2">Uncharacterized protein</fullName>
    </submittedName>
</protein>
<name>A0A9N9RCU0_9NEOP</name>
<dbReference type="OrthoDB" id="7482671at2759"/>
<evidence type="ECO:0000313" key="3">
    <source>
        <dbReference type="Proteomes" id="UP001153714"/>
    </source>
</evidence>
<feature type="compositionally biased region" description="Polar residues" evidence="1">
    <location>
        <begin position="190"/>
        <end position="201"/>
    </location>
</feature>
<reference evidence="2" key="1">
    <citation type="submission" date="2021-12" db="EMBL/GenBank/DDBJ databases">
        <authorList>
            <person name="King R."/>
        </authorList>
    </citation>
    <scope>NUCLEOTIDE SEQUENCE</scope>
</reference>
<accession>A0A9N9RCU0</accession>
<dbReference type="InterPro" id="IPR013083">
    <property type="entry name" value="Znf_RING/FYVE/PHD"/>
</dbReference>
<sequence length="267" mass="30754">MDSLKQNKWMAWTNKTVLYVGGYLDTPGGYYASEIENSYAKLGYNVWLLDTFRLTLGQNGILNMVRNYNKKTKRGEWSQQSMKAAVDSFEQRIRIQIGSFRIWCSSNNFEIHSPIRSVCRDLTSCFENASPKDILPIPTVQINEKRKNYRRGKTAVITSTPYKKELQALKLSKNVRAKRSKSSKEVPAKNSKSSKNVTAKNSKVERKTRPSTSRQEDSVCFYCNDLHHTYLKSTENWVKCQLCGRWAHTACAGVDDEDLEEVLIYMF</sequence>
<dbReference type="Gene3D" id="3.30.40.10">
    <property type="entry name" value="Zinc/RING finger domain, C3HC4 (zinc finger)"/>
    <property type="match status" value="1"/>
</dbReference>
<proteinExistence type="predicted"/>
<dbReference type="EMBL" id="OU893337">
    <property type="protein sequence ID" value="CAG9794044.1"/>
    <property type="molecule type" value="Genomic_DNA"/>
</dbReference>
<evidence type="ECO:0000313" key="2">
    <source>
        <dbReference type="EMBL" id="CAG9794044.1"/>
    </source>
</evidence>